<dbReference type="Proteomes" id="UP000603200">
    <property type="component" value="Unassembled WGS sequence"/>
</dbReference>
<proteinExistence type="predicted"/>
<protein>
    <submittedName>
        <fullName evidence="2">Transcriptional regulator</fullName>
    </submittedName>
</protein>
<dbReference type="Pfam" id="PF17765">
    <property type="entry name" value="MLTR_LBD"/>
    <property type="match status" value="1"/>
</dbReference>
<accession>A0ABQ4A3S9</accession>
<keyword evidence="3" id="KW-1185">Reference proteome</keyword>
<evidence type="ECO:0000313" key="3">
    <source>
        <dbReference type="Proteomes" id="UP000603200"/>
    </source>
</evidence>
<dbReference type="PANTHER" id="PTHR35010">
    <property type="entry name" value="BLL4672 PROTEIN-RELATED"/>
    <property type="match status" value="1"/>
</dbReference>
<evidence type="ECO:0000313" key="2">
    <source>
        <dbReference type="EMBL" id="GIE25489.1"/>
    </source>
</evidence>
<sequence>MLAGVSTEWYTRLEKGHIAGVSDEVLNAVARALQLDAEEKTYLSDLARVARPAEKGCPRRSRPVELAPQVLWMLDAMTMSPAFVTNGRWDVLASNALGRALYAPVLSGNGNLARYHFLDPGAHDFYADWETAATTIVSLLRADAGRNPCDRDLRALVGELSTVSPEFRTRWAAHDILLRNRGTKAFRHPDAGLLELAYCSLELPTDDGGQLLTTYTAEPGSPSEDKLRLLASWTARGHHESAAGIL</sequence>
<dbReference type="EMBL" id="BOMN01000122">
    <property type="protein sequence ID" value="GIE25489.1"/>
    <property type="molecule type" value="Genomic_DNA"/>
</dbReference>
<dbReference type="InterPro" id="IPR041413">
    <property type="entry name" value="MLTR_LBD"/>
</dbReference>
<feature type="domain" description="MmyB-like transcription regulator ligand binding" evidence="1">
    <location>
        <begin position="67"/>
        <end position="230"/>
    </location>
</feature>
<evidence type="ECO:0000259" key="1">
    <source>
        <dbReference type="Pfam" id="PF17765"/>
    </source>
</evidence>
<comment type="caution">
    <text evidence="2">The sequence shown here is derived from an EMBL/GenBank/DDBJ whole genome shotgun (WGS) entry which is preliminary data.</text>
</comment>
<name>A0ABQ4A3S9_9ACTN</name>
<reference evidence="2 3" key="1">
    <citation type="submission" date="2021-01" db="EMBL/GenBank/DDBJ databases">
        <title>Whole genome shotgun sequence of Actinoplanes humidus NBRC 14915.</title>
        <authorList>
            <person name="Komaki H."/>
            <person name="Tamura T."/>
        </authorList>
    </citation>
    <scope>NUCLEOTIDE SEQUENCE [LARGE SCALE GENOMIC DNA]</scope>
    <source>
        <strain evidence="2 3">NBRC 14915</strain>
    </source>
</reference>
<gene>
    <name evidence="2" type="ORF">Ahu01nite_085910</name>
</gene>
<dbReference type="PANTHER" id="PTHR35010:SF2">
    <property type="entry name" value="BLL4672 PROTEIN"/>
    <property type="match status" value="1"/>
</dbReference>
<organism evidence="2 3">
    <name type="scientific">Winogradskya humida</name>
    <dbReference type="NCBI Taxonomy" id="113566"/>
    <lineage>
        <taxon>Bacteria</taxon>
        <taxon>Bacillati</taxon>
        <taxon>Actinomycetota</taxon>
        <taxon>Actinomycetes</taxon>
        <taxon>Micromonosporales</taxon>
        <taxon>Micromonosporaceae</taxon>
        <taxon>Winogradskya</taxon>
    </lineage>
</organism>
<dbReference type="Gene3D" id="3.30.450.180">
    <property type="match status" value="1"/>
</dbReference>